<dbReference type="SUPFAM" id="SSF48498">
    <property type="entry name" value="Tetracyclin repressor-like, C-terminal domain"/>
    <property type="match status" value="1"/>
</dbReference>
<organism evidence="6 7">
    <name type="scientific">Yinghuangia aomiensis</name>
    <dbReference type="NCBI Taxonomy" id="676205"/>
    <lineage>
        <taxon>Bacteria</taxon>
        <taxon>Bacillati</taxon>
        <taxon>Actinomycetota</taxon>
        <taxon>Actinomycetes</taxon>
        <taxon>Kitasatosporales</taxon>
        <taxon>Streptomycetaceae</taxon>
        <taxon>Yinghuangia</taxon>
    </lineage>
</organism>
<dbReference type="RefSeq" id="WP_345679459.1">
    <property type="nucleotide sequence ID" value="NZ_BAABHS010000031.1"/>
</dbReference>
<evidence type="ECO:0000313" key="6">
    <source>
        <dbReference type="EMBL" id="GAA4986342.1"/>
    </source>
</evidence>
<keyword evidence="2 4" id="KW-0238">DNA-binding</keyword>
<evidence type="ECO:0000256" key="4">
    <source>
        <dbReference type="PROSITE-ProRule" id="PRU00335"/>
    </source>
</evidence>
<evidence type="ECO:0000256" key="3">
    <source>
        <dbReference type="ARBA" id="ARBA00023163"/>
    </source>
</evidence>
<dbReference type="InterPro" id="IPR009057">
    <property type="entry name" value="Homeodomain-like_sf"/>
</dbReference>
<dbReference type="PROSITE" id="PS50977">
    <property type="entry name" value="HTH_TETR_2"/>
    <property type="match status" value="1"/>
</dbReference>
<feature type="domain" description="HTH tetR-type" evidence="5">
    <location>
        <begin position="8"/>
        <end position="68"/>
    </location>
</feature>
<protein>
    <recommendedName>
        <fullName evidence="5">HTH tetR-type domain-containing protein</fullName>
    </recommendedName>
</protein>
<comment type="caution">
    <text evidence="6">The sequence shown here is derived from an EMBL/GenBank/DDBJ whole genome shotgun (WGS) entry which is preliminary data.</text>
</comment>
<dbReference type="InterPro" id="IPR001647">
    <property type="entry name" value="HTH_TetR"/>
</dbReference>
<evidence type="ECO:0000256" key="1">
    <source>
        <dbReference type="ARBA" id="ARBA00023015"/>
    </source>
</evidence>
<feature type="DNA-binding region" description="H-T-H motif" evidence="4">
    <location>
        <begin position="31"/>
        <end position="50"/>
    </location>
</feature>
<dbReference type="EMBL" id="BAABHS010000031">
    <property type="protein sequence ID" value="GAA4986342.1"/>
    <property type="molecule type" value="Genomic_DNA"/>
</dbReference>
<accession>A0ABP9I3W8</accession>
<keyword evidence="7" id="KW-1185">Reference proteome</keyword>
<keyword evidence="3" id="KW-0804">Transcription</keyword>
<reference evidence="7" key="1">
    <citation type="journal article" date="2019" name="Int. J. Syst. Evol. Microbiol.">
        <title>The Global Catalogue of Microorganisms (GCM) 10K type strain sequencing project: providing services to taxonomists for standard genome sequencing and annotation.</title>
        <authorList>
            <consortium name="The Broad Institute Genomics Platform"/>
            <consortium name="The Broad Institute Genome Sequencing Center for Infectious Disease"/>
            <person name="Wu L."/>
            <person name="Ma J."/>
        </authorList>
    </citation>
    <scope>NUCLEOTIDE SEQUENCE [LARGE SCALE GENOMIC DNA]</scope>
    <source>
        <strain evidence="7">JCM 17986</strain>
    </source>
</reference>
<dbReference type="Gene3D" id="1.10.357.10">
    <property type="entry name" value="Tetracycline Repressor, domain 2"/>
    <property type="match status" value="1"/>
</dbReference>
<dbReference type="Gene3D" id="1.10.10.60">
    <property type="entry name" value="Homeodomain-like"/>
    <property type="match status" value="1"/>
</dbReference>
<proteinExistence type="predicted"/>
<evidence type="ECO:0000256" key="2">
    <source>
        <dbReference type="ARBA" id="ARBA00023125"/>
    </source>
</evidence>
<sequence>MSRTDASALDAERIVDAAMAILIEEGLGAVSMRSVSARLGVSPVPLYSRVGNKEALLEAVADRLLADVSPVCGDEETWDVYARRWAEQLRLRLRCVRDSRMIAAPGRRAYVEASRPLIAAMRRDGLAADEAVRACRLITWATVGFVALEAGTEPPPAGRYRGAGPGGDAEGVTAADADALFALQVRYVVDGVVRDRTV</sequence>
<dbReference type="InterPro" id="IPR050109">
    <property type="entry name" value="HTH-type_TetR-like_transc_reg"/>
</dbReference>
<dbReference type="Proteomes" id="UP001500466">
    <property type="component" value="Unassembled WGS sequence"/>
</dbReference>
<evidence type="ECO:0000313" key="7">
    <source>
        <dbReference type="Proteomes" id="UP001500466"/>
    </source>
</evidence>
<dbReference type="PANTHER" id="PTHR30055">
    <property type="entry name" value="HTH-TYPE TRANSCRIPTIONAL REGULATOR RUTR"/>
    <property type="match status" value="1"/>
</dbReference>
<name>A0ABP9I3W8_9ACTN</name>
<evidence type="ECO:0000259" key="5">
    <source>
        <dbReference type="PROSITE" id="PS50977"/>
    </source>
</evidence>
<gene>
    <name evidence="6" type="ORF">GCM10023205_66150</name>
</gene>
<dbReference type="SUPFAM" id="SSF46689">
    <property type="entry name" value="Homeodomain-like"/>
    <property type="match status" value="1"/>
</dbReference>
<dbReference type="Pfam" id="PF00440">
    <property type="entry name" value="TetR_N"/>
    <property type="match status" value="1"/>
</dbReference>
<dbReference type="InterPro" id="IPR036271">
    <property type="entry name" value="Tet_transcr_reg_TetR-rel_C_sf"/>
</dbReference>
<keyword evidence="1" id="KW-0805">Transcription regulation</keyword>
<dbReference type="PRINTS" id="PR00455">
    <property type="entry name" value="HTHTETR"/>
</dbReference>
<dbReference type="PANTHER" id="PTHR30055:SF234">
    <property type="entry name" value="HTH-TYPE TRANSCRIPTIONAL REGULATOR BETI"/>
    <property type="match status" value="1"/>
</dbReference>